<proteinExistence type="predicted"/>
<name>A0A4Z0WDV8_9GAMM</name>
<dbReference type="Gene3D" id="1.10.287.130">
    <property type="match status" value="1"/>
</dbReference>
<sequence>MTVIVIALISIEAHQRRIGELQAAEYTVNALNISNALLQIREKMDAIGLIRSEYLAAVQLSNFKVELEAATSQLRQLSGGQNSYESSAAALMAGITGVERLVQQKNDLLASRSILEINMQNMLLQNSHDERIALLLTEALGTQNLLKTAEIEREIRTLYAQSSAPDQWTRVAFADSGILKTVEDLIVNQEQIDRQLRSMSDEATRTAADLRADQISLQDHYWFSPVVLTFFLLVTLAVIFWLYSAYIRQRALGQMNEQSRLDSLGMLSGEVAHDISNMVSVVIGSLNLLREDQLNSRSRTLDKALYAAEKSIQMIDRLLMFARRKQLRPEIISVNELIRGLEEIIILTCGDHIDIRLNLCEEELFLKVDPNLLESSLINLCLNARNAIDDTGTILIEVRGHENQQVTIAVEDDGRGIPKAALKRVFEPFYSFSANGHPKGQGLGLSMVYGFTRQSGGTLTIQSTVNKGTRVEMIFNAH</sequence>
<reference evidence="5 6" key="1">
    <citation type="submission" date="2019-04" db="EMBL/GenBank/DDBJ databases">
        <title>Natronospirillum operosus gen. nov., sp. nov., a haloalkaliphilic satellite isolated from decaying biomass of laboratory culture of cyanobacterium Geitlerinema sp. and proposal of Natronospirillaceae fam. nov. and Saccharospirillaceae fam. nov.</title>
        <authorList>
            <person name="Kevbrin V."/>
            <person name="Boltyanskaya Y."/>
            <person name="Koziaeva V."/>
            <person name="Grouzdev D.S."/>
            <person name="Park M."/>
            <person name="Cho J."/>
        </authorList>
    </citation>
    <scope>NUCLEOTIDE SEQUENCE [LARGE SCALE GENOMIC DNA]</scope>
    <source>
        <strain evidence="5 6">G-116</strain>
    </source>
</reference>
<dbReference type="EMBL" id="SRMF01000001">
    <property type="protein sequence ID" value="TGG95190.1"/>
    <property type="molecule type" value="Genomic_DNA"/>
</dbReference>
<dbReference type="PANTHER" id="PTHR43065">
    <property type="entry name" value="SENSOR HISTIDINE KINASE"/>
    <property type="match status" value="1"/>
</dbReference>
<dbReference type="EC" id="2.7.13.3" evidence="2"/>
<feature type="domain" description="Histidine kinase" evidence="4">
    <location>
        <begin position="270"/>
        <end position="478"/>
    </location>
</feature>
<comment type="catalytic activity">
    <reaction evidence="1">
        <text>ATP + protein L-histidine = ADP + protein N-phospho-L-histidine.</text>
        <dbReference type="EC" id="2.7.13.3"/>
    </reaction>
</comment>
<dbReference type="SUPFAM" id="SSF55874">
    <property type="entry name" value="ATPase domain of HSP90 chaperone/DNA topoisomerase II/histidine kinase"/>
    <property type="match status" value="1"/>
</dbReference>
<feature type="transmembrane region" description="Helical" evidence="3">
    <location>
        <begin position="221"/>
        <end position="243"/>
    </location>
</feature>
<dbReference type="SUPFAM" id="SSF47384">
    <property type="entry name" value="Homodimeric domain of signal transducing histidine kinase"/>
    <property type="match status" value="1"/>
</dbReference>
<evidence type="ECO:0000256" key="1">
    <source>
        <dbReference type="ARBA" id="ARBA00000085"/>
    </source>
</evidence>
<dbReference type="RefSeq" id="WP_135480658.1">
    <property type="nucleotide sequence ID" value="NZ_SRMF01000001.1"/>
</dbReference>
<evidence type="ECO:0000313" key="5">
    <source>
        <dbReference type="EMBL" id="TGG95190.1"/>
    </source>
</evidence>
<evidence type="ECO:0000256" key="3">
    <source>
        <dbReference type="SAM" id="Phobius"/>
    </source>
</evidence>
<dbReference type="PROSITE" id="PS50109">
    <property type="entry name" value="HIS_KIN"/>
    <property type="match status" value="1"/>
</dbReference>
<keyword evidence="6" id="KW-1185">Reference proteome</keyword>
<comment type="caution">
    <text evidence="5">The sequence shown here is derived from an EMBL/GenBank/DDBJ whole genome shotgun (WGS) entry which is preliminary data.</text>
</comment>
<dbReference type="GO" id="GO:0000155">
    <property type="term" value="F:phosphorelay sensor kinase activity"/>
    <property type="evidence" value="ECO:0007669"/>
    <property type="project" value="InterPro"/>
</dbReference>
<dbReference type="Gene3D" id="3.30.565.10">
    <property type="entry name" value="Histidine kinase-like ATPase, C-terminal domain"/>
    <property type="match status" value="1"/>
</dbReference>
<dbReference type="InterPro" id="IPR004358">
    <property type="entry name" value="Sig_transdc_His_kin-like_C"/>
</dbReference>
<dbReference type="Pfam" id="PF02518">
    <property type="entry name" value="HATPase_c"/>
    <property type="match status" value="1"/>
</dbReference>
<dbReference type="InterPro" id="IPR036097">
    <property type="entry name" value="HisK_dim/P_sf"/>
</dbReference>
<keyword evidence="3" id="KW-0472">Membrane</keyword>
<protein>
    <recommendedName>
        <fullName evidence="2">histidine kinase</fullName>
        <ecNumber evidence="2">2.7.13.3</ecNumber>
    </recommendedName>
</protein>
<dbReference type="OrthoDB" id="9770473at2"/>
<dbReference type="AlphaFoldDB" id="A0A4Z0WDV8"/>
<dbReference type="InterPro" id="IPR005467">
    <property type="entry name" value="His_kinase_dom"/>
</dbReference>
<keyword evidence="3" id="KW-1133">Transmembrane helix</keyword>
<accession>A0A4Z0WDV8</accession>
<evidence type="ECO:0000259" key="4">
    <source>
        <dbReference type="PROSITE" id="PS50109"/>
    </source>
</evidence>
<evidence type="ECO:0000313" key="6">
    <source>
        <dbReference type="Proteomes" id="UP000297475"/>
    </source>
</evidence>
<dbReference type="PANTHER" id="PTHR43065:SF42">
    <property type="entry name" value="TWO-COMPONENT SENSOR PPRA"/>
    <property type="match status" value="1"/>
</dbReference>
<gene>
    <name evidence="5" type="ORF">E4656_01860</name>
</gene>
<dbReference type="SMART" id="SM00387">
    <property type="entry name" value="HATPase_c"/>
    <property type="match status" value="1"/>
</dbReference>
<keyword evidence="3" id="KW-0812">Transmembrane</keyword>
<dbReference type="PRINTS" id="PR00344">
    <property type="entry name" value="BCTRLSENSOR"/>
</dbReference>
<organism evidence="5 6">
    <name type="scientific">Natronospirillum operosum</name>
    <dbReference type="NCBI Taxonomy" id="2759953"/>
    <lineage>
        <taxon>Bacteria</taxon>
        <taxon>Pseudomonadati</taxon>
        <taxon>Pseudomonadota</taxon>
        <taxon>Gammaproteobacteria</taxon>
        <taxon>Oceanospirillales</taxon>
        <taxon>Natronospirillaceae</taxon>
        <taxon>Natronospirillum</taxon>
    </lineage>
</organism>
<dbReference type="InterPro" id="IPR036890">
    <property type="entry name" value="HATPase_C_sf"/>
</dbReference>
<evidence type="ECO:0000256" key="2">
    <source>
        <dbReference type="ARBA" id="ARBA00012438"/>
    </source>
</evidence>
<dbReference type="InterPro" id="IPR003594">
    <property type="entry name" value="HATPase_dom"/>
</dbReference>
<dbReference type="Proteomes" id="UP000297475">
    <property type="component" value="Unassembled WGS sequence"/>
</dbReference>